<evidence type="ECO:0000313" key="2">
    <source>
        <dbReference type="Proteomes" id="UP000564704"/>
    </source>
</evidence>
<dbReference type="AlphaFoldDB" id="A0A844CNJ1"/>
<dbReference type="RefSeq" id="WP_154149978.1">
    <property type="nucleotide sequence ID" value="NZ_SZWE01000001.1"/>
</dbReference>
<sequence length="208" mass="23281">MSGVSIDVFSHGELNTILDADEHVIWTGRPEYGRRFFQPIGAERTRLISMIFGALAMWSTLPFIPDNASFGRFDAIWVYSAASLAFLCTAMWSAHERQTVLCTLLYFVTNKRSIVCRRGRNWHAGTRLYVVSNAHSATYPYEIFATRPHPSLRVGTLLDQQELNPFGFGLSHSGQPVHWGALTVPVAFEQVPNAAELLAMINSNLGYD</sequence>
<comment type="caution">
    <text evidence="1">The sequence shown here is derived from an EMBL/GenBank/DDBJ whole genome shotgun (WGS) entry which is preliminary data.</text>
</comment>
<dbReference type="Proteomes" id="UP000564704">
    <property type="component" value="Unassembled WGS sequence"/>
</dbReference>
<evidence type="ECO:0000313" key="1">
    <source>
        <dbReference type="EMBL" id="MRU15035.1"/>
    </source>
</evidence>
<reference evidence="1 2" key="1">
    <citation type="submission" date="2019-05" db="EMBL/GenBank/DDBJ databases">
        <title>Roseovarius bejariae sp. nov., a moderately halophylic bacterium isolated from a saline soil in Rambla Salada (Murcia).</title>
        <authorList>
            <person name="Castro D.J."/>
            <person name="Gomez-Altuve A."/>
            <person name="Reina J.C."/>
            <person name="Rodriguez M."/>
            <person name="Sampedro I."/>
            <person name="Llamas I."/>
            <person name="Martinez-Checa F."/>
        </authorList>
    </citation>
    <scope>NUCLEOTIDE SEQUENCE [LARGE SCALE GENOMIC DNA]</scope>
    <source>
        <strain evidence="1 2">A21</strain>
    </source>
</reference>
<proteinExistence type="predicted"/>
<keyword evidence="2" id="KW-1185">Reference proteome</keyword>
<organism evidence="1 2">
    <name type="scientific">Roseovarius bejariae</name>
    <dbReference type="NCBI Taxonomy" id="2576383"/>
    <lineage>
        <taxon>Bacteria</taxon>
        <taxon>Pseudomonadati</taxon>
        <taxon>Pseudomonadota</taxon>
        <taxon>Alphaproteobacteria</taxon>
        <taxon>Rhodobacterales</taxon>
        <taxon>Roseobacteraceae</taxon>
        <taxon>Roseovarius</taxon>
    </lineage>
</organism>
<evidence type="ECO:0008006" key="3">
    <source>
        <dbReference type="Google" id="ProtNLM"/>
    </source>
</evidence>
<dbReference type="EMBL" id="SZWE01000001">
    <property type="protein sequence ID" value="MRU15035.1"/>
    <property type="molecule type" value="Genomic_DNA"/>
</dbReference>
<gene>
    <name evidence="1" type="ORF">FDP25_06285</name>
</gene>
<name>A0A844CNJ1_9RHOB</name>
<dbReference type="OrthoDB" id="7740039at2"/>
<protein>
    <recommendedName>
        <fullName evidence="3">PH domain-containing protein</fullName>
    </recommendedName>
</protein>
<accession>A0A844CNJ1</accession>